<keyword evidence="6 7" id="KW-0472">Membrane</keyword>
<feature type="transmembrane region" description="Helical" evidence="7">
    <location>
        <begin position="290"/>
        <end position="308"/>
    </location>
</feature>
<feature type="transmembrane region" description="Helical" evidence="7">
    <location>
        <begin position="226"/>
        <end position="248"/>
    </location>
</feature>
<dbReference type="GO" id="GO:0005886">
    <property type="term" value="C:plasma membrane"/>
    <property type="evidence" value="ECO:0007669"/>
    <property type="project" value="UniProtKB-SubCell"/>
</dbReference>
<evidence type="ECO:0000256" key="3">
    <source>
        <dbReference type="ARBA" id="ARBA00022475"/>
    </source>
</evidence>
<dbReference type="PANTHER" id="PTHR23513:SF6">
    <property type="entry name" value="MAJOR FACILITATOR SUPERFAMILY ASSOCIATED DOMAIN-CONTAINING PROTEIN"/>
    <property type="match status" value="1"/>
</dbReference>
<dbReference type="GO" id="GO:0022857">
    <property type="term" value="F:transmembrane transporter activity"/>
    <property type="evidence" value="ECO:0007669"/>
    <property type="project" value="InterPro"/>
</dbReference>
<dbReference type="SUPFAM" id="SSF103473">
    <property type="entry name" value="MFS general substrate transporter"/>
    <property type="match status" value="1"/>
</dbReference>
<feature type="transmembrane region" description="Helical" evidence="7">
    <location>
        <begin position="377"/>
        <end position="395"/>
    </location>
</feature>
<evidence type="ECO:0000256" key="1">
    <source>
        <dbReference type="ARBA" id="ARBA00004651"/>
    </source>
</evidence>
<dbReference type="InterPro" id="IPR011701">
    <property type="entry name" value="MFS"/>
</dbReference>
<dbReference type="InterPro" id="IPR020846">
    <property type="entry name" value="MFS_dom"/>
</dbReference>
<accession>A0A838CPG2</accession>
<comment type="caution">
    <text evidence="9">The sequence shown here is derived from an EMBL/GenBank/DDBJ whole genome shotgun (WGS) entry which is preliminary data.</text>
</comment>
<dbReference type="InterPro" id="IPR036259">
    <property type="entry name" value="MFS_trans_sf"/>
</dbReference>
<keyword evidence="4 7" id="KW-0812">Transmembrane</keyword>
<feature type="transmembrane region" description="Helical" evidence="7">
    <location>
        <begin position="145"/>
        <end position="165"/>
    </location>
</feature>
<organism evidence="9 10">
    <name type="scientific">Halobacillus locisalis</name>
    <dbReference type="NCBI Taxonomy" id="220753"/>
    <lineage>
        <taxon>Bacteria</taxon>
        <taxon>Bacillati</taxon>
        <taxon>Bacillota</taxon>
        <taxon>Bacilli</taxon>
        <taxon>Bacillales</taxon>
        <taxon>Bacillaceae</taxon>
        <taxon>Halobacillus</taxon>
    </lineage>
</organism>
<dbReference type="PRINTS" id="PR01988">
    <property type="entry name" value="EXPORTERBACE"/>
</dbReference>
<name>A0A838CPG2_9BACI</name>
<dbReference type="Pfam" id="PF07690">
    <property type="entry name" value="MFS_1"/>
    <property type="match status" value="1"/>
</dbReference>
<dbReference type="RefSeq" id="WP_181470770.1">
    <property type="nucleotide sequence ID" value="NZ_JACEFG010000001.1"/>
</dbReference>
<keyword evidence="10" id="KW-1185">Reference proteome</keyword>
<gene>
    <name evidence="9" type="ORF">H0266_02340</name>
</gene>
<evidence type="ECO:0000259" key="8">
    <source>
        <dbReference type="PROSITE" id="PS50850"/>
    </source>
</evidence>
<keyword evidence="5 7" id="KW-1133">Transmembrane helix</keyword>
<dbReference type="PROSITE" id="PS50850">
    <property type="entry name" value="MFS"/>
    <property type="match status" value="1"/>
</dbReference>
<feature type="transmembrane region" description="Helical" evidence="7">
    <location>
        <begin position="354"/>
        <end position="371"/>
    </location>
</feature>
<evidence type="ECO:0000256" key="2">
    <source>
        <dbReference type="ARBA" id="ARBA00022448"/>
    </source>
</evidence>
<feature type="transmembrane region" description="Helical" evidence="7">
    <location>
        <begin position="314"/>
        <end position="333"/>
    </location>
</feature>
<dbReference type="CDD" id="cd06173">
    <property type="entry name" value="MFS_MefA_like"/>
    <property type="match status" value="1"/>
</dbReference>
<evidence type="ECO:0000256" key="7">
    <source>
        <dbReference type="SAM" id="Phobius"/>
    </source>
</evidence>
<dbReference type="InterPro" id="IPR022324">
    <property type="entry name" value="Bacilysin_exporter_BacE_put"/>
</dbReference>
<feature type="domain" description="Major facilitator superfamily (MFS) profile" evidence="8">
    <location>
        <begin position="18"/>
        <end position="402"/>
    </location>
</feature>
<evidence type="ECO:0000313" key="10">
    <source>
        <dbReference type="Proteomes" id="UP000571017"/>
    </source>
</evidence>
<dbReference type="EMBL" id="JACEFG010000001">
    <property type="protein sequence ID" value="MBA2173729.1"/>
    <property type="molecule type" value="Genomic_DNA"/>
</dbReference>
<dbReference type="PANTHER" id="PTHR23513">
    <property type="entry name" value="INTEGRAL MEMBRANE EFFLUX PROTEIN-RELATED"/>
    <property type="match status" value="1"/>
</dbReference>
<keyword evidence="2" id="KW-0813">Transport</keyword>
<comment type="subcellular location">
    <subcellularLocation>
        <location evidence="1">Cell membrane</location>
        <topology evidence="1">Multi-pass membrane protein</topology>
    </subcellularLocation>
</comment>
<proteinExistence type="predicted"/>
<evidence type="ECO:0000256" key="5">
    <source>
        <dbReference type="ARBA" id="ARBA00022989"/>
    </source>
</evidence>
<evidence type="ECO:0000256" key="6">
    <source>
        <dbReference type="ARBA" id="ARBA00023136"/>
    </source>
</evidence>
<protein>
    <submittedName>
        <fullName evidence="9">MFS transporter</fullName>
    </submittedName>
</protein>
<feature type="transmembrane region" description="Helical" evidence="7">
    <location>
        <begin position="260"/>
        <end position="278"/>
    </location>
</feature>
<sequence>MEVEQRQDIKTDWKKNKLAFRLLGSNFVSFFGDQIYMVALPLIVLGLTGSPLQMGIVAALERTPVMLQPFAGVMADRMSRRRLLLICDGGRFLLMGSMGVLALSSLLEMYMIYIGALSVGVLTQLYQTAQFATLPRLVHKEHLDLFNSINTGMLQLSLMLAPGLGGMIISLWAPGIALMINSVSFLVGFLFMLSIPQSGRKNKVGGNVWREVLEGARFVFNEKPIFFTNVAMFFSIFGTTLFLTMMIVHVKLLSFTALEIGWFLSIGGVGAILGATSLNVIKPLVTARTLLFSAGVVGAISIMMFSFFESFWMLALMNAIGTAMAALKSPAIVTIRQRLTPDYLLGRVQATSRWMTWILMPVAALVSGILAESIGTGTTILIGGSIACLASFIYLHPSLSKV</sequence>
<reference evidence="9 10" key="1">
    <citation type="journal article" date="2004" name="Extremophiles">
        <title>Halobacillus locisalis sp. nov., a halophilic bacterium isolated from a marine solar saltern of the Yellow Sea in Korea.</title>
        <authorList>
            <person name="Yoon J.H."/>
            <person name="Kang K.H."/>
            <person name="Oh T.K."/>
            <person name="Park Y.H."/>
        </authorList>
    </citation>
    <scope>NUCLEOTIDE SEQUENCE [LARGE SCALE GENOMIC DNA]</scope>
    <source>
        <strain evidence="9 10">KCTC 3788</strain>
    </source>
</reference>
<feature type="transmembrane region" description="Helical" evidence="7">
    <location>
        <begin position="171"/>
        <end position="193"/>
    </location>
</feature>
<feature type="transmembrane region" description="Helical" evidence="7">
    <location>
        <begin position="110"/>
        <end position="133"/>
    </location>
</feature>
<dbReference type="Proteomes" id="UP000571017">
    <property type="component" value="Unassembled WGS sequence"/>
</dbReference>
<dbReference type="AlphaFoldDB" id="A0A838CPG2"/>
<evidence type="ECO:0000256" key="4">
    <source>
        <dbReference type="ARBA" id="ARBA00022692"/>
    </source>
</evidence>
<keyword evidence="3" id="KW-1003">Cell membrane</keyword>
<evidence type="ECO:0000313" key="9">
    <source>
        <dbReference type="EMBL" id="MBA2173729.1"/>
    </source>
</evidence>
<dbReference type="Gene3D" id="1.20.1250.20">
    <property type="entry name" value="MFS general substrate transporter like domains"/>
    <property type="match status" value="1"/>
</dbReference>